<evidence type="ECO:0000313" key="12">
    <source>
        <dbReference type="Proteomes" id="UP001465755"/>
    </source>
</evidence>
<dbReference type="EC" id="3.4.19.9" evidence="3 9"/>
<protein>
    <recommendedName>
        <fullName evidence="3 9">folate gamma-glutamyl hydrolase</fullName>
        <ecNumber evidence="3 9">3.4.19.9</ecNumber>
    </recommendedName>
</protein>
<feature type="chain" id="PRO_5043463748" description="folate gamma-glutamyl hydrolase" evidence="10">
    <location>
        <begin position="26"/>
        <end position="387"/>
    </location>
</feature>
<proteinExistence type="inferred from homology"/>
<evidence type="ECO:0000256" key="2">
    <source>
        <dbReference type="ARBA" id="ARBA00011083"/>
    </source>
</evidence>
<comment type="subcellular location">
    <subcellularLocation>
        <location evidence="1">Secreted</location>
        <location evidence="1">Extracellular space</location>
    </subcellularLocation>
</comment>
<evidence type="ECO:0000256" key="3">
    <source>
        <dbReference type="ARBA" id="ARBA00012886"/>
    </source>
</evidence>
<feature type="active site" description="Nucleophile" evidence="8 9">
    <location>
        <position position="145"/>
    </location>
</feature>
<dbReference type="PROSITE" id="PS51273">
    <property type="entry name" value="GATASE_TYPE_1"/>
    <property type="match status" value="1"/>
</dbReference>
<feature type="signal peptide" evidence="10">
    <location>
        <begin position="1"/>
        <end position="25"/>
    </location>
</feature>
<comment type="caution">
    <text evidence="11">The sequence shown here is derived from an EMBL/GenBank/DDBJ whole genome shotgun (WGS) entry which is preliminary data.</text>
</comment>
<evidence type="ECO:0000256" key="10">
    <source>
        <dbReference type="SAM" id="SignalP"/>
    </source>
</evidence>
<evidence type="ECO:0000256" key="5">
    <source>
        <dbReference type="ARBA" id="ARBA00022729"/>
    </source>
</evidence>
<dbReference type="FunFam" id="3.40.50.880:FF:000024">
    <property type="entry name" value="Folate gamma-glutamyl hydrolase"/>
    <property type="match status" value="1"/>
</dbReference>
<sequence length="387" mass="42721">MEVSWCSAGLLFASLLLSSASASQADRLFRTSAQASAPSVQLVNERPIIGVLSQPGSPAPKGYSYIAASYVKFIESSGGRVIPIEYDLPVHELKRRFEIINGVLIPGGAQALSPHHPFYDAVAVFVDLAKQAFDKGDYFPIHGTCLGFEALAIVAANNASVLTEFDADNFAGPLNLTEAAHGSRLFSSMPQHVVKALQEQTVAMQNHAHGVGPKAFEEHKALRDEYRVLSLNTDRRGQVYVSTMESPDYPITAVQWHPEKNTFEWSAANHLHIPHSPMAIEVQRAFADFFISEARKNFHAPADNEEEDALLIYNNKRIFTGKHHFEGEETDFDECFIFPERKAAALDQSVQDCFSLPFSRRAQRSVLHGIASSFADVASFPARLFGR</sequence>
<keyword evidence="12" id="KW-1185">Reference proteome</keyword>
<evidence type="ECO:0000256" key="9">
    <source>
        <dbReference type="PROSITE-ProRule" id="PRU00607"/>
    </source>
</evidence>
<dbReference type="Gene3D" id="3.40.50.880">
    <property type="match status" value="1"/>
</dbReference>
<dbReference type="GO" id="GO:0005773">
    <property type="term" value="C:vacuole"/>
    <property type="evidence" value="ECO:0007669"/>
    <property type="project" value="TreeGrafter"/>
</dbReference>
<dbReference type="InterPro" id="IPR011697">
    <property type="entry name" value="Peptidase_C26"/>
</dbReference>
<evidence type="ECO:0000256" key="7">
    <source>
        <dbReference type="ARBA" id="ARBA00051589"/>
    </source>
</evidence>
<dbReference type="GO" id="GO:0046900">
    <property type="term" value="P:tetrahydrofolylpolyglutamate metabolic process"/>
    <property type="evidence" value="ECO:0007669"/>
    <property type="project" value="TreeGrafter"/>
</dbReference>
<dbReference type="InterPro" id="IPR015527">
    <property type="entry name" value="Pept_C26_g-glut_hydrolase"/>
</dbReference>
<dbReference type="AlphaFoldDB" id="A0AAW1NY53"/>
<name>A0AAW1NY53_9CHLO</name>
<feature type="active site" description="Proton donor" evidence="8">
    <location>
        <position position="257"/>
    </location>
</feature>
<evidence type="ECO:0000256" key="8">
    <source>
        <dbReference type="PIRSR" id="PIRSR615527-1"/>
    </source>
</evidence>
<dbReference type="InterPro" id="IPR029062">
    <property type="entry name" value="Class_I_gatase-like"/>
</dbReference>
<dbReference type="Pfam" id="PF07722">
    <property type="entry name" value="Peptidase_C26"/>
    <property type="match status" value="1"/>
</dbReference>
<keyword evidence="5 10" id="KW-0732">Signal</keyword>
<dbReference type="EMBL" id="JALJOQ010000092">
    <property type="protein sequence ID" value="KAK9799018.1"/>
    <property type="molecule type" value="Genomic_DNA"/>
</dbReference>
<accession>A0AAW1NY53</accession>
<evidence type="ECO:0000313" key="11">
    <source>
        <dbReference type="EMBL" id="KAK9799018.1"/>
    </source>
</evidence>
<dbReference type="PROSITE" id="PS51275">
    <property type="entry name" value="PEPTIDASE_C26_GGH"/>
    <property type="match status" value="1"/>
</dbReference>
<evidence type="ECO:0000256" key="4">
    <source>
        <dbReference type="ARBA" id="ARBA00022525"/>
    </source>
</evidence>
<evidence type="ECO:0000256" key="1">
    <source>
        <dbReference type="ARBA" id="ARBA00004239"/>
    </source>
</evidence>
<comment type="similarity">
    <text evidence="2">Belongs to the peptidase C26 family.</text>
</comment>
<dbReference type="PANTHER" id="PTHR11315">
    <property type="entry name" value="PROTEASE FAMILY C26 GAMMA-GLUTAMYL HYDROLASE"/>
    <property type="match status" value="1"/>
</dbReference>
<keyword evidence="4" id="KW-0964">Secreted</keyword>
<evidence type="ECO:0000256" key="6">
    <source>
        <dbReference type="ARBA" id="ARBA00022801"/>
    </source>
</evidence>
<comment type="catalytic activity">
    <reaction evidence="7 9">
        <text>(6S)-5,6,7,8-tetrahydrofolyl-(gamma-L-Glu)(n) + (n-1) H2O = (6S)-5,6,7,8-tetrahydrofolate + (n-1) L-glutamate</text>
        <dbReference type="Rhea" id="RHEA:56784"/>
        <dbReference type="Rhea" id="RHEA-COMP:14738"/>
        <dbReference type="ChEBI" id="CHEBI:15377"/>
        <dbReference type="ChEBI" id="CHEBI:29985"/>
        <dbReference type="ChEBI" id="CHEBI:57453"/>
        <dbReference type="ChEBI" id="CHEBI:141005"/>
        <dbReference type="EC" id="3.4.19.9"/>
    </reaction>
</comment>
<dbReference type="SUPFAM" id="SSF52317">
    <property type="entry name" value="Class I glutamine amidotransferase-like"/>
    <property type="match status" value="1"/>
</dbReference>
<dbReference type="PANTHER" id="PTHR11315:SF0">
    <property type="entry name" value="FOLATE GAMMA-GLUTAMYL HYDROLASE"/>
    <property type="match status" value="1"/>
</dbReference>
<feature type="active site" evidence="9">
    <location>
        <position position="257"/>
    </location>
</feature>
<organism evidence="11 12">
    <name type="scientific">Symbiochloris irregularis</name>
    <dbReference type="NCBI Taxonomy" id="706552"/>
    <lineage>
        <taxon>Eukaryota</taxon>
        <taxon>Viridiplantae</taxon>
        <taxon>Chlorophyta</taxon>
        <taxon>core chlorophytes</taxon>
        <taxon>Trebouxiophyceae</taxon>
        <taxon>Trebouxiales</taxon>
        <taxon>Trebouxiaceae</taxon>
        <taxon>Symbiochloris</taxon>
    </lineage>
</organism>
<reference evidence="11 12" key="1">
    <citation type="journal article" date="2024" name="Nat. Commun.">
        <title>Phylogenomics reveals the evolutionary origins of lichenization in chlorophyte algae.</title>
        <authorList>
            <person name="Puginier C."/>
            <person name="Libourel C."/>
            <person name="Otte J."/>
            <person name="Skaloud P."/>
            <person name="Haon M."/>
            <person name="Grisel S."/>
            <person name="Petersen M."/>
            <person name="Berrin J.G."/>
            <person name="Delaux P.M."/>
            <person name="Dal Grande F."/>
            <person name="Keller J."/>
        </authorList>
    </citation>
    <scope>NUCLEOTIDE SEQUENCE [LARGE SCALE GENOMIC DNA]</scope>
    <source>
        <strain evidence="11 12">SAG 2036</strain>
    </source>
</reference>
<dbReference type="GO" id="GO:0034722">
    <property type="term" value="F:gamma-glutamyl-peptidase activity"/>
    <property type="evidence" value="ECO:0007669"/>
    <property type="project" value="UniProtKB-UniRule"/>
</dbReference>
<keyword evidence="6 9" id="KW-0378">Hydrolase</keyword>
<gene>
    <name evidence="11" type="ORF">WJX73_007185</name>
</gene>
<dbReference type="Proteomes" id="UP001465755">
    <property type="component" value="Unassembled WGS sequence"/>
</dbReference>
<dbReference type="GO" id="GO:0005576">
    <property type="term" value="C:extracellular region"/>
    <property type="evidence" value="ECO:0007669"/>
    <property type="project" value="UniProtKB-SubCell"/>
</dbReference>